<feature type="binding site" description="axial binding residue" evidence="9">
    <location>
        <position position="484"/>
    </location>
    <ligand>
        <name>heme</name>
        <dbReference type="ChEBI" id="CHEBI:30413"/>
    </ligand>
    <ligandPart>
        <name>Fe</name>
        <dbReference type="ChEBI" id="CHEBI:18248"/>
    </ligandPart>
</feature>
<dbReference type="OrthoDB" id="1470350at2759"/>
<protein>
    <recommendedName>
        <fullName evidence="12">Cytochrome P450</fullName>
    </recommendedName>
</protein>
<dbReference type="PANTHER" id="PTHR24305:SF166">
    <property type="entry name" value="CYTOCHROME P450 12A4, MITOCHONDRIAL-RELATED"/>
    <property type="match status" value="1"/>
</dbReference>
<name>M2QKN1_CERS8</name>
<dbReference type="GO" id="GO:0004497">
    <property type="term" value="F:monooxygenase activity"/>
    <property type="evidence" value="ECO:0007669"/>
    <property type="project" value="UniProtKB-KW"/>
</dbReference>
<dbReference type="PANTHER" id="PTHR24305">
    <property type="entry name" value="CYTOCHROME P450"/>
    <property type="match status" value="1"/>
</dbReference>
<comment type="pathway">
    <text evidence="2">Secondary metabolite biosynthesis.</text>
</comment>
<keyword evidence="7 9" id="KW-0408">Iron</keyword>
<reference evidence="10 11" key="1">
    <citation type="journal article" date="2012" name="Proc. Natl. Acad. Sci. U.S.A.">
        <title>Comparative genomics of Ceriporiopsis subvermispora and Phanerochaete chrysosporium provide insight into selective ligninolysis.</title>
        <authorList>
            <person name="Fernandez-Fueyo E."/>
            <person name="Ruiz-Duenas F.J."/>
            <person name="Ferreira P."/>
            <person name="Floudas D."/>
            <person name="Hibbett D.S."/>
            <person name="Canessa P."/>
            <person name="Larrondo L.F."/>
            <person name="James T.Y."/>
            <person name="Seelenfreund D."/>
            <person name="Lobos S."/>
            <person name="Polanco R."/>
            <person name="Tello M."/>
            <person name="Honda Y."/>
            <person name="Watanabe T."/>
            <person name="Watanabe T."/>
            <person name="Ryu J.S."/>
            <person name="Kubicek C.P."/>
            <person name="Schmoll M."/>
            <person name="Gaskell J."/>
            <person name="Hammel K.E."/>
            <person name="St John F.J."/>
            <person name="Vanden Wymelenberg A."/>
            <person name="Sabat G."/>
            <person name="Splinter BonDurant S."/>
            <person name="Syed K."/>
            <person name="Yadav J.S."/>
            <person name="Doddapaneni H."/>
            <person name="Subramanian V."/>
            <person name="Lavin J.L."/>
            <person name="Oguiza J.A."/>
            <person name="Perez G."/>
            <person name="Pisabarro A.G."/>
            <person name="Ramirez L."/>
            <person name="Santoyo F."/>
            <person name="Master E."/>
            <person name="Coutinho P.M."/>
            <person name="Henrissat B."/>
            <person name="Lombard V."/>
            <person name="Magnuson J.K."/>
            <person name="Kuees U."/>
            <person name="Hori C."/>
            <person name="Igarashi K."/>
            <person name="Samejima M."/>
            <person name="Held B.W."/>
            <person name="Barry K.W."/>
            <person name="LaButti K.M."/>
            <person name="Lapidus A."/>
            <person name="Lindquist E.A."/>
            <person name="Lucas S.M."/>
            <person name="Riley R."/>
            <person name="Salamov A.A."/>
            <person name="Hoffmeister D."/>
            <person name="Schwenk D."/>
            <person name="Hadar Y."/>
            <person name="Yarden O."/>
            <person name="de Vries R.P."/>
            <person name="Wiebenga A."/>
            <person name="Stenlid J."/>
            <person name="Eastwood D."/>
            <person name="Grigoriev I.V."/>
            <person name="Berka R.M."/>
            <person name="Blanchette R.A."/>
            <person name="Kersten P."/>
            <person name="Martinez A.T."/>
            <person name="Vicuna R."/>
            <person name="Cullen D."/>
        </authorList>
    </citation>
    <scope>NUCLEOTIDE SEQUENCE [LARGE SCALE GENOMIC DNA]</scope>
    <source>
        <strain evidence="10 11">B</strain>
    </source>
</reference>
<evidence type="ECO:0008006" key="12">
    <source>
        <dbReference type="Google" id="ProtNLM"/>
    </source>
</evidence>
<evidence type="ECO:0000256" key="2">
    <source>
        <dbReference type="ARBA" id="ARBA00005179"/>
    </source>
</evidence>
<feature type="non-terminal residue" evidence="10">
    <location>
        <position position="518"/>
    </location>
</feature>
<dbReference type="Proteomes" id="UP000016930">
    <property type="component" value="Unassembled WGS sequence"/>
</dbReference>
<evidence type="ECO:0000256" key="5">
    <source>
        <dbReference type="ARBA" id="ARBA00022723"/>
    </source>
</evidence>
<evidence type="ECO:0000256" key="4">
    <source>
        <dbReference type="ARBA" id="ARBA00022617"/>
    </source>
</evidence>
<comment type="similarity">
    <text evidence="3">Belongs to the cytochrome P450 family.</text>
</comment>
<dbReference type="PRINTS" id="PR00385">
    <property type="entry name" value="P450"/>
</dbReference>
<dbReference type="STRING" id="914234.M2QKN1"/>
<dbReference type="GO" id="GO:0020037">
    <property type="term" value="F:heme binding"/>
    <property type="evidence" value="ECO:0007669"/>
    <property type="project" value="InterPro"/>
</dbReference>
<dbReference type="HOGENOM" id="CLU_001570_5_11_1"/>
<evidence type="ECO:0000256" key="7">
    <source>
        <dbReference type="ARBA" id="ARBA00023004"/>
    </source>
</evidence>
<dbReference type="CDD" id="cd11069">
    <property type="entry name" value="CYP_FUM15-like"/>
    <property type="match status" value="1"/>
</dbReference>
<dbReference type="InterPro" id="IPR036396">
    <property type="entry name" value="Cyt_P450_sf"/>
</dbReference>
<keyword evidence="11" id="KW-1185">Reference proteome</keyword>
<evidence type="ECO:0000313" key="10">
    <source>
        <dbReference type="EMBL" id="EMD37583.1"/>
    </source>
</evidence>
<evidence type="ECO:0000256" key="6">
    <source>
        <dbReference type="ARBA" id="ARBA00023002"/>
    </source>
</evidence>
<evidence type="ECO:0000256" key="8">
    <source>
        <dbReference type="ARBA" id="ARBA00023033"/>
    </source>
</evidence>
<evidence type="ECO:0000256" key="1">
    <source>
        <dbReference type="ARBA" id="ARBA00001971"/>
    </source>
</evidence>
<evidence type="ECO:0000256" key="3">
    <source>
        <dbReference type="ARBA" id="ARBA00010617"/>
    </source>
</evidence>
<dbReference type="AlphaFoldDB" id="M2QKN1"/>
<evidence type="ECO:0000313" key="11">
    <source>
        <dbReference type="Proteomes" id="UP000016930"/>
    </source>
</evidence>
<dbReference type="GO" id="GO:0005506">
    <property type="term" value="F:iron ion binding"/>
    <property type="evidence" value="ECO:0007669"/>
    <property type="project" value="InterPro"/>
</dbReference>
<comment type="cofactor">
    <cofactor evidence="1 9">
        <name>heme</name>
        <dbReference type="ChEBI" id="CHEBI:30413"/>
    </cofactor>
</comment>
<dbReference type="InterPro" id="IPR002401">
    <property type="entry name" value="Cyt_P450_E_grp-I"/>
</dbReference>
<keyword evidence="8" id="KW-0503">Monooxygenase</keyword>
<evidence type="ECO:0000256" key="9">
    <source>
        <dbReference type="PIRSR" id="PIRSR602401-1"/>
    </source>
</evidence>
<dbReference type="PRINTS" id="PR00463">
    <property type="entry name" value="EP450I"/>
</dbReference>
<keyword evidence="5 9" id="KW-0479">Metal-binding</keyword>
<organism evidence="10 11">
    <name type="scientific">Ceriporiopsis subvermispora (strain B)</name>
    <name type="common">White-rot fungus</name>
    <name type="synonym">Gelatoporia subvermispora</name>
    <dbReference type="NCBI Taxonomy" id="914234"/>
    <lineage>
        <taxon>Eukaryota</taxon>
        <taxon>Fungi</taxon>
        <taxon>Dikarya</taxon>
        <taxon>Basidiomycota</taxon>
        <taxon>Agaricomycotina</taxon>
        <taxon>Agaricomycetes</taxon>
        <taxon>Polyporales</taxon>
        <taxon>Gelatoporiaceae</taxon>
        <taxon>Gelatoporia</taxon>
    </lineage>
</organism>
<dbReference type="EMBL" id="KB445796">
    <property type="protein sequence ID" value="EMD37583.1"/>
    <property type="molecule type" value="Genomic_DNA"/>
</dbReference>
<dbReference type="Gene3D" id="1.10.630.10">
    <property type="entry name" value="Cytochrome P450"/>
    <property type="match status" value="1"/>
</dbReference>
<gene>
    <name evidence="10" type="ORF">CERSUDRAFT_154296</name>
</gene>
<dbReference type="GO" id="GO:0016705">
    <property type="term" value="F:oxidoreductase activity, acting on paired donors, with incorporation or reduction of molecular oxygen"/>
    <property type="evidence" value="ECO:0007669"/>
    <property type="project" value="InterPro"/>
</dbReference>
<dbReference type="InterPro" id="IPR001128">
    <property type="entry name" value="Cyt_P450"/>
</dbReference>
<keyword evidence="4 9" id="KW-0349">Heme</keyword>
<dbReference type="Pfam" id="PF00067">
    <property type="entry name" value="p450"/>
    <property type="match status" value="1"/>
</dbReference>
<dbReference type="SUPFAM" id="SSF48264">
    <property type="entry name" value="Cytochrome P450"/>
    <property type="match status" value="1"/>
</dbReference>
<keyword evidence="6" id="KW-0560">Oxidoreductase</keyword>
<proteinExistence type="inferred from homology"/>
<dbReference type="InterPro" id="IPR050121">
    <property type="entry name" value="Cytochrome_P450_monoxygenase"/>
</dbReference>
<sequence>MSTAYTLLQGAVIFGSTWLLWKVFRRICFGSPLDKVPGPIPRSLWKGNFPEMFELNAWAFYEDITQGYGPVVKLHGLFGQTLLYVFDPTALQTIVLKEQHIYEEVSWFLKTNMLLFGCGLLSTSGNHHRKQRKMLNPVFSISHMRDMLPIFYGVTHRLEAAIAVRVQDGPQELDILKWLGRTALELIGQGGLGYSFDPLTADVPDDLGDAHKALGPKLARLMIYQLVLPYVIDMGPPALRRRLLDWFPDARVRDLKRIVYTIYDRSKQIYLEKKAALARGDEAVQQQLAQGKDIMSILMKANMNASEADKLEDEELVGQMSTLVSAATDTTSNALSRILSVLAETPVAQERLRAEILEARNGEDMPYDKLMRLPYLDAVCRETLRLYPPAPLMFREAREDVIMPLSEPIQATDGSVMSEVFVPKGTYIQIGIQGSNWNKAVWGEDALEWKPERWLSPLPPAVEQAKIPGVYSNQMTFLGGSRACIGFSFAQMEMKVILSVLLSSFKFELPKQRIVWNN</sequence>
<accession>M2QKN1</accession>